<proteinExistence type="predicted"/>
<name>A0A931MVF7_9BACI</name>
<sequence>MLHQPLESGKVTISRVSGTVTYPARFTLGATNPCPCGTHGAKDKYWTCTIKQIHSYHSDYQEPF</sequence>
<dbReference type="InterPro" id="IPR027417">
    <property type="entry name" value="P-loop_NTPase"/>
</dbReference>
<dbReference type="Proteomes" id="UP000614490">
    <property type="component" value="Unassembled WGS sequence"/>
</dbReference>
<organism evidence="2 3">
    <name type="scientific">Halobacillus yeomjeoni</name>
    <dbReference type="NCBI Taxonomy" id="311194"/>
    <lineage>
        <taxon>Bacteria</taxon>
        <taxon>Bacillati</taxon>
        <taxon>Bacillota</taxon>
        <taxon>Bacilli</taxon>
        <taxon>Bacillales</taxon>
        <taxon>Bacillaceae</taxon>
        <taxon>Halobacillus</taxon>
    </lineage>
</organism>
<evidence type="ECO:0000259" key="1">
    <source>
        <dbReference type="Pfam" id="PF01078"/>
    </source>
</evidence>
<protein>
    <submittedName>
        <fullName evidence="2">ATP-binding protein</fullName>
    </submittedName>
</protein>
<keyword evidence="2" id="KW-0547">Nucleotide-binding</keyword>
<dbReference type="GO" id="GO:0005524">
    <property type="term" value="F:ATP binding"/>
    <property type="evidence" value="ECO:0007669"/>
    <property type="project" value="UniProtKB-KW"/>
</dbReference>
<gene>
    <name evidence="2" type="ORF">H0267_11150</name>
</gene>
<reference evidence="2 3" key="1">
    <citation type="journal article" date="2005" name="Int. J. Syst. Evol. Microbiol.">
        <title>Halobacillus yeomjeoni sp. nov., isolated from a marine solar saltern in Korea.</title>
        <authorList>
            <person name="Yoon J.H."/>
            <person name="Kang S.J."/>
            <person name="Lee C.H."/>
            <person name="Oh H.W."/>
            <person name="Oh T.K."/>
        </authorList>
    </citation>
    <scope>NUCLEOTIDE SEQUENCE [LARGE SCALE GENOMIC DNA]</scope>
    <source>
        <strain evidence="2 3">KCTC 3957</strain>
    </source>
</reference>
<dbReference type="Gene3D" id="3.40.50.300">
    <property type="entry name" value="P-loop containing nucleotide triphosphate hydrolases"/>
    <property type="match status" value="1"/>
</dbReference>
<evidence type="ECO:0000313" key="2">
    <source>
        <dbReference type="EMBL" id="MBH0230772.1"/>
    </source>
</evidence>
<dbReference type="AlphaFoldDB" id="A0A931MVF7"/>
<dbReference type="EMBL" id="JADZSC010000002">
    <property type="protein sequence ID" value="MBH0230772.1"/>
    <property type="molecule type" value="Genomic_DNA"/>
</dbReference>
<keyword evidence="2" id="KW-0067">ATP-binding</keyword>
<dbReference type="InterPro" id="IPR000523">
    <property type="entry name" value="Mg_chelatse_chII-like_cat_dom"/>
</dbReference>
<dbReference type="Pfam" id="PF01078">
    <property type="entry name" value="Mg_chelatase"/>
    <property type="match status" value="1"/>
</dbReference>
<feature type="domain" description="Magnesium chelatase ChlI-like catalytic" evidence="1">
    <location>
        <begin position="1"/>
        <end position="63"/>
    </location>
</feature>
<evidence type="ECO:0000313" key="3">
    <source>
        <dbReference type="Proteomes" id="UP000614490"/>
    </source>
</evidence>
<comment type="caution">
    <text evidence="2">The sequence shown here is derived from an EMBL/GenBank/DDBJ whole genome shotgun (WGS) entry which is preliminary data.</text>
</comment>
<keyword evidence="3" id="KW-1185">Reference proteome</keyword>
<accession>A0A931MVF7</accession>